<dbReference type="OrthoDB" id="6631788at2"/>
<evidence type="ECO:0000313" key="2">
    <source>
        <dbReference type="Proteomes" id="UP000000609"/>
    </source>
</evidence>
<organism evidence="1 2">
    <name type="scientific">Legionella pneumophila subsp. pneumophila (strain Philadelphia 1 / ATCC 33152 / DSM 7513)</name>
    <dbReference type="NCBI Taxonomy" id="272624"/>
    <lineage>
        <taxon>Bacteria</taxon>
        <taxon>Pseudomonadati</taxon>
        <taxon>Pseudomonadota</taxon>
        <taxon>Gammaproteobacteria</taxon>
        <taxon>Legionellales</taxon>
        <taxon>Legionellaceae</taxon>
        <taxon>Legionella</taxon>
    </lineage>
</organism>
<gene>
    <name evidence="1" type="ordered locus">lpg1261</name>
</gene>
<dbReference type="GeneID" id="57035251"/>
<proteinExistence type="predicted"/>
<dbReference type="AlphaFoldDB" id="Q5ZW26"/>
<reference evidence="1 2" key="1">
    <citation type="journal article" date="2004" name="Science">
        <title>The genomic sequence of the accidental pathogen Legionella pneumophila.</title>
        <authorList>
            <person name="Chien M."/>
            <person name="Morozova I."/>
            <person name="Shi S."/>
            <person name="Sheng H."/>
            <person name="Chen J."/>
            <person name="Gomez S.M."/>
            <person name="Asamani G."/>
            <person name="Hill K."/>
            <person name="Nuara J."/>
            <person name="Feder M."/>
            <person name="Rineer J."/>
            <person name="Greenberg J.J."/>
            <person name="Steshenko V."/>
            <person name="Park S.H."/>
            <person name="Zhao B."/>
            <person name="Teplitskaya E."/>
            <person name="Edwards J.R."/>
            <person name="Pampou S."/>
            <person name="Georghiou A."/>
            <person name="Chou I.C."/>
            <person name="Iannuccilli W."/>
            <person name="Ulz M.E."/>
            <person name="Kim D.H."/>
            <person name="Geringer-Sameth A."/>
            <person name="Goldsberry C."/>
            <person name="Morozov P."/>
            <person name="Fischer S.G."/>
            <person name="Segal G."/>
            <person name="Qu X."/>
            <person name="Rzhetsky A."/>
            <person name="Zhang P."/>
            <person name="Cayanis E."/>
            <person name="De Jong P.J."/>
            <person name="Ju J."/>
            <person name="Kalachikov S."/>
            <person name="Shuman H.A."/>
            <person name="Russo J.J."/>
        </authorList>
    </citation>
    <scope>NUCLEOTIDE SEQUENCE [LARGE SCALE GENOMIC DNA]</scope>
    <source>
        <strain evidence="2">Philadelphia 1 / ATCC 33152 / DSM 7513</strain>
    </source>
</reference>
<accession>Q5ZW26</accession>
<evidence type="ECO:0000313" key="1">
    <source>
        <dbReference type="EMBL" id="AAU27345.1"/>
    </source>
</evidence>
<dbReference type="HOGENOM" id="CLU_1946136_0_0_6"/>
<name>Q5ZW26_LEGPH</name>
<sequence>MIDIKMPDFNRIEMAFTKHCMQSGWSSKYNFPCCPKEIEENSLETYFNNLKVGSVFAFNDHSPNLIILKVAQGENNSSILVMCEREGTLCEWEGFLPWSIIEITFENKLFVHSNLGSYFEKNDADKHFA</sequence>
<dbReference type="EMBL" id="AE017354">
    <property type="protein sequence ID" value="AAU27345.1"/>
    <property type="molecule type" value="Genomic_DNA"/>
</dbReference>
<keyword evidence="2" id="KW-1185">Reference proteome</keyword>
<protein>
    <submittedName>
        <fullName evidence="1">Uncharacterized protein</fullName>
    </submittedName>
</protein>
<dbReference type="PaxDb" id="272624-lpg1261"/>
<dbReference type="RefSeq" id="WP_010946993.1">
    <property type="nucleotide sequence ID" value="NC_002942.5"/>
</dbReference>
<dbReference type="Proteomes" id="UP000000609">
    <property type="component" value="Chromosome"/>
</dbReference>
<dbReference type="KEGG" id="lpn:lpg1261"/>